<sequence>MPQVRLPLSGDVTQVINPWTWILQGNRLNLLTVNVGYSVDPDLEQEILEGVGSYGRQIGHITEALEVIIRRSGLIENPDLPREEKDALLLLLQQAAAVREVKRGVRAGAARRAAA</sequence>
<proteinExistence type="predicted"/>
<reference evidence="1" key="2">
    <citation type="journal article" date="2021" name="Syst. Appl. Microbiol.">
        <title>Roseomonas hellenica sp. nov., isolated from roots of wild-growing Alkanna tinctoria.</title>
        <authorList>
            <person name="Rat A."/>
            <person name="Naranjo H.D."/>
            <person name="Lebbe L."/>
            <person name="Cnockaert M."/>
            <person name="Krigas N."/>
            <person name="Grigoriadou K."/>
            <person name="Maloupa E."/>
            <person name="Willems A."/>
        </authorList>
    </citation>
    <scope>NUCLEOTIDE SEQUENCE</scope>
    <source>
        <strain evidence="1">LMG 31228</strain>
    </source>
</reference>
<dbReference type="Proteomes" id="UP001138709">
    <property type="component" value="Unassembled WGS sequence"/>
</dbReference>
<comment type="caution">
    <text evidence="1">The sequence shown here is derived from an EMBL/GenBank/DDBJ whole genome shotgun (WGS) entry which is preliminary data.</text>
</comment>
<gene>
    <name evidence="1" type="ORF">GXW74_00240</name>
</gene>
<reference evidence="1" key="1">
    <citation type="submission" date="2020-01" db="EMBL/GenBank/DDBJ databases">
        <authorList>
            <person name="Rat A."/>
        </authorList>
    </citation>
    <scope>NUCLEOTIDE SEQUENCE</scope>
    <source>
        <strain evidence="1">LMG 31228</strain>
    </source>
</reference>
<evidence type="ECO:0000313" key="1">
    <source>
        <dbReference type="EMBL" id="MBR0678903.1"/>
    </source>
</evidence>
<dbReference type="RefSeq" id="WP_211844264.1">
    <property type="nucleotide sequence ID" value="NZ_JAAEDL010000001.1"/>
</dbReference>
<dbReference type="AlphaFoldDB" id="A0A9X9X5B7"/>
<name>A0A9X9X5B7_9PROT</name>
<accession>A0A9X9X5B7</accession>
<evidence type="ECO:0000313" key="2">
    <source>
        <dbReference type="Proteomes" id="UP001138709"/>
    </source>
</evidence>
<dbReference type="EMBL" id="JAAEDL010000001">
    <property type="protein sequence ID" value="MBR0678903.1"/>
    <property type="molecule type" value="Genomic_DNA"/>
</dbReference>
<organism evidence="1 2">
    <name type="scientific">Neoroseomonas eburnea</name>
    <dbReference type="NCBI Taxonomy" id="1346889"/>
    <lineage>
        <taxon>Bacteria</taxon>
        <taxon>Pseudomonadati</taxon>
        <taxon>Pseudomonadota</taxon>
        <taxon>Alphaproteobacteria</taxon>
        <taxon>Acetobacterales</taxon>
        <taxon>Acetobacteraceae</taxon>
        <taxon>Neoroseomonas</taxon>
    </lineage>
</organism>
<keyword evidence="2" id="KW-1185">Reference proteome</keyword>
<protein>
    <submittedName>
        <fullName evidence="1">Uncharacterized protein</fullName>
    </submittedName>
</protein>